<accession>A0A383DFV4</accession>
<dbReference type="EMBL" id="UINC01216921">
    <property type="protein sequence ID" value="SVE43281.1"/>
    <property type="molecule type" value="Genomic_DNA"/>
</dbReference>
<gene>
    <name evidence="1" type="ORF">METZ01_LOCUS496135</name>
</gene>
<sequence>VKTSSYELWKKYVDVALKILPQNITPNQTKPQLVRCSTNKVT</sequence>
<feature type="non-terminal residue" evidence="1">
    <location>
        <position position="1"/>
    </location>
</feature>
<evidence type="ECO:0000313" key="1">
    <source>
        <dbReference type="EMBL" id="SVE43281.1"/>
    </source>
</evidence>
<reference evidence="1" key="1">
    <citation type="submission" date="2018-05" db="EMBL/GenBank/DDBJ databases">
        <authorList>
            <person name="Lanie J.A."/>
            <person name="Ng W.-L."/>
            <person name="Kazmierczak K.M."/>
            <person name="Andrzejewski T.M."/>
            <person name="Davidsen T.M."/>
            <person name="Wayne K.J."/>
            <person name="Tettelin H."/>
            <person name="Glass J.I."/>
            <person name="Rusch D."/>
            <person name="Podicherti R."/>
            <person name="Tsui H.-C.T."/>
            <person name="Winkler M.E."/>
        </authorList>
    </citation>
    <scope>NUCLEOTIDE SEQUENCE</scope>
</reference>
<feature type="non-terminal residue" evidence="1">
    <location>
        <position position="42"/>
    </location>
</feature>
<protein>
    <submittedName>
        <fullName evidence="1">Uncharacterized protein</fullName>
    </submittedName>
</protein>
<proteinExistence type="predicted"/>
<dbReference type="AlphaFoldDB" id="A0A383DFV4"/>
<name>A0A383DFV4_9ZZZZ</name>
<organism evidence="1">
    <name type="scientific">marine metagenome</name>
    <dbReference type="NCBI Taxonomy" id="408172"/>
    <lineage>
        <taxon>unclassified sequences</taxon>
        <taxon>metagenomes</taxon>
        <taxon>ecological metagenomes</taxon>
    </lineage>
</organism>